<protein>
    <submittedName>
        <fullName evidence="3">Putative secreted peptide</fullName>
    </submittedName>
</protein>
<dbReference type="EMBL" id="GGFM01011472">
    <property type="protein sequence ID" value="MBW32223.1"/>
    <property type="molecule type" value="Transcribed_RNA"/>
</dbReference>
<evidence type="ECO:0000313" key="3">
    <source>
        <dbReference type="EMBL" id="MBW32223.1"/>
    </source>
</evidence>
<feature type="region of interest" description="Disordered" evidence="1">
    <location>
        <begin position="49"/>
        <end position="68"/>
    </location>
</feature>
<keyword evidence="2" id="KW-0732">Signal</keyword>
<sequence length="68" mass="7724">MRTRRTIMCLTMLPRTAAIPVTRISRSVISERSPRRTMNGCHLTTIAARTNNERSRPSTGLPRTMLNL</sequence>
<proteinExistence type="predicted"/>
<name>A0A2M3ZUK2_9DIPT</name>
<organism evidence="3">
    <name type="scientific">Anopheles braziliensis</name>
    <dbReference type="NCBI Taxonomy" id="58242"/>
    <lineage>
        <taxon>Eukaryota</taxon>
        <taxon>Metazoa</taxon>
        <taxon>Ecdysozoa</taxon>
        <taxon>Arthropoda</taxon>
        <taxon>Hexapoda</taxon>
        <taxon>Insecta</taxon>
        <taxon>Pterygota</taxon>
        <taxon>Neoptera</taxon>
        <taxon>Endopterygota</taxon>
        <taxon>Diptera</taxon>
        <taxon>Nematocera</taxon>
        <taxon>Culicoidea</taxon>
        <taxon>Culicidae</taxon>
        <taxon>Anophelinae</taxon>
        <taxon>Anopheles</taxon>
    </lineage>
</organism>
<evidence type="ECO:0000256" key="1">
    <source>
        <dbReference type="SAM" id="MobiDB-lite"/>
    </source>
</evidence>
<reference evidence="3" key="1">
    <citation type="submission" date="2018-01" db="EMBL/GenBank/DDBJ databases">
        <title>An insight into the sialome of Amazonian anophelines.</title>
        <authorList>
            <person name="Ribeiro J.M."/>
            <person name="Scarpassa V."/>
            <person name="Calvo E."/>
        </authorList>
    </citation>
    <scope>NUCLEOTIDE SEQUENCE</scope>
    <source>
        <tissue evidence="3">Salivary glands</tissue>
    </source>
</reference>
<feature type="chain" id="PRO_5014824419" evidence="2">
    <location>
        <begin position="19"/>
        <end position="68"/>
    </location>
</feature>
<dbReference type="AlphaFoldDB" id="A0A2M3ZUK2"/>
<evidence type="ECO:0000256" key="2">
    <source>
        <dbReference type="SAM" id="SignalP"/>
    </source>
</evidence>
<accession>A0A2M3ZUK2</accession>
<feature type="signal peptide" evidence="2">
    <location>
        <begin position="1"/>
        <end position="18"/>
    </location>
</feature>